<evidence type="ECO:0000313" key="4">
    <source>
        <dbReference type="Proteomes" id="UP001165384"/>
    </source>
</evidence>
<name>A0ABS9K4U9_9RHOO</name>
<keyword evidence="1" id="KW-0812">Transmembrane</keyword>
<evidence type="ECO:0000313" key="3">
    <source>
        <dbReference type="EMBL" id="MCG2578094.1"/>
    </source>
</evidence>
<reference evidence="3" key="1">
    <citation type="submission" date="2022-01" db="EMBL/GenBank/DDBJ databases">
        <authorList>
            <person name="Jo J.-H."/>
            <person name="Im W.-T."/>
        </authorList>
    </citation>
    <scope>NUCLEOTIDE SEQUENCE</scope>
    <source>
        <strain evidence="3">XY25</strain>
    </source>
</reference>
<comment type="caution">
    <text evidence="3">The sequence shown here is derived from an EMBL/GenBank/DDBJ whole genome shotgun (WGS) entry which is preliminary data.</text>
</comment>
<dbReference type="InterPro" id="IPR052159">
    <property type="entry name" value="Competence_DNA_uptake"/>
</dbReference>
<protein>
    <submittedName>
        <fullName evidence="3">DUF4131 domain-containing protein</fullName>
    </submittedName>
</protein>
<organism evidence="3 4">
    <name type="scientific">Dechloromonas hankyongensis</name>
    <dbReference type="NCBI Taxonomy" id="2908002"/>
    <lineage>
        <taxon>Bacteria</taxon>
        <taxon>Pseudomonadati</taxon>
        <taxon>Pseudomonadota</taxon>
        <taxon>Betaproteobacteria</taxon>
        <taxon>Rhodocyclales</taxon>
        <taxon>Azonexaceae</taxon>
        <taxon>Dechloromonas</taxon>
    </lineage>
</organism>
<dbReference type="PANTHER" id="PTHR30619">
    <property type="entry name" value="DNA INTERNALIZATION/COMPETENCE PROTEIN COMEC/REC2"/>
    <property type="match status" value="1"/>
</dbReference>
<evidence type="ECO:0000256" key="1">
    <source>
        <dbReference type="SAM" id="Phobius"/>
    </source>
</evidence>
<keyword evidence="1" id="KW-0472">Membrane</keyword>
<dbReference type="InterPro" id="IPR025405">
    <property type="entry name" value="DUF4131"/>
</dbReference>
<feature type="domain" description="DUF4131" evidence="2">
    <location>
        <begin position="20"/>
        <end position="181"/>
    </location>
</feature>
<dbReference type="EMBL" id="JAKLTN010000002">
    <property type="protein sequence ID" value="MCG2578094.1"/>
    <property type="molecule type" value="Genomic_DNA"/>
</dbReference>
<keyword evidence="4" id="KW-1185">Reference proteome</keyword>
<feature type="transmembrane region" description="Helical" evidence="1">
    <location>
        <begin position="46"/>
        <end position="64"/>
    </location>
</feature>
<proteinExistence type="predicted"/>
<evidence type="ECO:0000259" key="2">
    <source>
        <dbReference type="Pfam" id="PF13567"/>
    </source>
</evidence>
<keyword evidence="1" id="KW-1133">Transmembrane helix</keyword>
<dbReference type="Pfam" id="PF13567">
    <property type="entry name" value="DUF4131"/>
    <property type="match status" value="1"/>
</dbReference>
<sequence>MRLNILAFAAGILCLQMQPELPAWVGWLAGGLLLVLPRLMRRNGPTRILAGIGCLIIGFAWAAWRAEIRLADHLGAEWEGRDVEVVGVVAGLPQDFSGGTRFEFDVVRVAAGAVVPARLMLSSYQGRRDGERSEPLAVRPGERWQFTVRLKRPHGNANPGVFDYEAWLLERNIRATGYIRADPPQRLAAMVWRPDYAIERMRLAVRESFARILPEAVYPFAGVLVALTVGDQKAIQGDLWTTFSRTGTTHLMSIKCLLKRISA</sequence>
<dbReference type="RefSeq" id="WP_275711423.1">
    <property type="nucleotide sequence ID" value="NZ_JAKLTN010000002.1"/>
</dbReference>
<gene>
    <name evidence="3" type="ORF">LZ012_13955</name>
</gene>
<dbReference type="PANTHER" id="PTHR30619:SF1">
    <property type="entry name" value="RECOMBINATION PROTEIN 2"/>
    <property type="match status" value="1"/>
</dbReference>
<accession>A0ABS9K4U9</accession>
<dbReference type="Proteomes" id="UP001165384">
    <property type="component" value="Unassembled WGS sequence"/>
</dbReference>